<dbReference type="CDD" id="cd09272">
    <property type="entry name" value="RNase_HI_RT_Ty1"/>
    <property type="match status" value="1"/>
</dbReference>
<keyword evidence="1" id="KW-0732">Signal</keyword>
<reference evidence="2" key="1">
    <citation type="submission" date="2018-11" db="EMBL/GenBank/DDBJ databases">
        <authorList>
            <person name="Grassa J C."/>
        </authorList>
    </citation>
    <scope>NUCLEOTIDE SEQUENCE [LARGE SCALE GENOMIC DNA]</scope>
</reference>
<evidence type="ECO:0000313" key="3">
    <source>
        <dbReference type="Proteomes" id="UP000596661"/>
    </source>
</evidence>
<sequence>MCWFLFSTALYLLYIGFVSLESTMATSASNFMSFMVIPITMFLPPLRHPRPDPYYLNPLALPIWMQMQNIIIANGLEGYIDGSVFALHSSLVQIQPRSTLSSLHGTGTPVEPSTFKEVSRDPKWNLAMGTEPRWAGLYNTAHLLVLTFNVNKLCQFLHAPTTVAKRVLHYLKGTAHLGILLQPNANLDLHCHTNVDWASCPDDCPVLVKVTFHVVSSTKQKVISHSSTECEYRAMANGVSKVSWLQSLLGELGFTLSAPPTIHRDNKSTIQLASNPVFHARTKLVEINYHFIREQASRGSLSLYFTPSANQVAECLTKSLIASRFQELRNKLMVLPSPMSLRGNVKL</sequence>
<accession>A0A803NUN3</accession>
<dbReference type="AlphaFoldDB" id="A0A803NUN3"/>
<dbReference type="PANTHER" id="PTHR11439:SF467">
    <property type="entry name" value="INTEGRASE CATALYTIC DOMAIN-CONTAINING PROTEIN"/>
    <property type="match status" value="1"/>
</dbReference>
<organism evidence="2 3">
    <name type="scientific">Cannabis sativa</name>
    <name type="common">Hemp</name>
    <name type="synonym">Marijuana</name>
    <dbReference type="NCBI Taxonomy" id="3483"/>
    <lineage>
        <taxon>Eukaryota</taxon>
        <taxon>Viridiplantae</taxon>
        <taxon>Streptophyta</taxon>
        <taxon>Embryophyta</taxon>
        <taxon>Tracheophyta</taxon>
        <taxon>Spermatophyta</taxon>
        <taxon>Magnoliopsida</taxon>
        <taxon>eudicotyledons</taxon>
        <taxon>Gunneridae</taxon>
        <taxon>Pentapetalae</taxon>
        <taxon>rosids</taxon>
        <taxon>fabids</taxon>
        <taxon>Rosales</taxon>
        <taxon>Cannabaceae</taxon>
        <taxon>Cannabis</taxon>
    </lineage>
</organism>
<protein>
    <submittedName>
        <fullName evidence="2">Uncharacterized protein</fullName>
    </submittedName>
</protein>
<dbReference type="Gramene" id="evm.model.02.1695">
    <property type="protein sequence ID" value="cds.evm.model.02.1695"/>
    <property type="gene ID" value="evm.TU.02.1695"/>
</dbReference>
<dbReference type="EMBL" id="UZAU01000215">
    <property type="status" value="NOT_ANNOTATED_CDS"/>
    <property type="molecule type" value="Genomic_DNA"/>
</dbReference>
<keyword evidence="3" id="KW-1185">Reference proteome</keyword>
<dbReference type="PANTHER" id="PTHR11439">
    <property type="entry name" value="GAG-POL-RELATED RETROTRANSPOSON"/>
    <property type="match status" value="1"/>
</dbReference>
<name>A0A803NUN3_CANSA</name>
<feature type="signal peptide" evidence="1">
    <location>
        <begin position="1"/>
        <end position="28"/>
    </location>
</feature>
<feature type="chain" id="PRO_5031074144" evidence="1">
    <location>
        <begin position="29"/>
        <end position="347"/>
    </location>
</feature>
<dbReference type="EnsemblPlants" id="evm.model.02.1695">
    <property type="protein sequence ID" value="cds.evm.model.02.1695"/>
    <property type="gene ID" value="evm.TU.02.1695"/>
</dbReference>
<evidence type="ECO:0000313" key="2">
    <source>
        <dbReference type="EnsemblPlants" id="cds.evm.model.02.1695"/>
    </source>
</evidence>
<evidence type="ECO:0000256" key="1">
    <source>
        <dbReference type="SAM" id="SignalP"/>
    </source>
</evidence>
<dbReference type="Proteomes" id="UP000596661">
    <property type="component" value="Chromosome 2"/>
</dbReference>
<proteinExistence type="predicted"/>
<reference evidence="2" key="2">
    <citation type="submission" date="2021-03" db="UniProtKB">
        <authorList>
            <consortium name="EnsemblPlants"/>
        </authorList>
    </citation>
    <scope>IDENTIFICATION</scope>
</reference>